<dbReference type="CDD" id="cd03794">
    <property type="entry name" value="GT4_WbuB-like"/>
    <property type="match status" value="1"/>
</dbReference>
<gene>
    <name evidence="3" type="ordered locus">RPD_0746</name>
</gene>
<evidence type="ECO:0000259" key="2">
    <source>
        <dbReference type="Pfam" id="PF13579"/>
    </source>
</evidence>
<dbReference type="STRING" id="316057.RPD_0746"/>
<dbReference type="CAZy" id="GT4">
    <property type="family name" value="Glycosyltransferase Family 4"/>
</dbReference>
<feature type="transmembrane region" description="Helical" evidence="1">
    <location>
        <begin position="119"/>
        <end position="140"/>
    </location>
</feature>
<name>Q13D55_RHOPS</name>
<dbReference type="GO" id="GO:0016757">
    <property type="term" value="F:glycosyltransferase activity"/>
    <property type="evidence" value="ECO:0007669"/>
    <property type="project" value="UniProtKB-ARBA"/>
</dbReference>
<dbReference type="PANTHER" id="PTHR12526:SF622">
    <property type="entry name" value="GLYCOSYLTRANSFERASE (GROUP I)"/>
    <property type="match status" value="1"/>
</dbReference>
<evidence type="ECO:0000313" key="3">
    <source>
        <dbReference type="EMBL" id="ABE37984.1"/>
    </source>
</evidence>
<protein>
    <submittedName>
        <fullName evidence="3">Glycosyl transferase, group 1</fullName>
    </submittedName>
</protein>
<dbReference type="eggNOG" id="COG0438">
    <property type="taxonomic scope" value="Bacteria"/>
</dbReference>
<dbReference type="Pfam" id="PF13692">
    <property type="entry name" value="Glyco_trans_1_4"/>
    <property type="match status" value="1"/>
</dbReference>
<proteinExistence type="predicted"/>
<feature type="transmembrane region" description="Helical" evidence="1">
    <location>
        <begin position="94"/>
        <end position="112"/>
    </location>
</feature>
<dbReference type="EMBL" id="CP000283">
    <property type="protein sequence ID" value="ABE37984.1"/>
    <property type="molecule type" value="Genomic_DNA"/>
</dbReference>
<dbReference type="PANTHER" id="PTHR12526">
    <property type="entry name" value="GLYCOSYLTRANSFERASE"/>
    <property type="match status" value="1"/>
</dbReference>
<accession>Q13D55</accession>
<keyword evidence="1" id="KW-1133">Transmembrane helix</keyword>
<dbReference type="HOGENOM" id="CLU_009583_11_2_5"/>
<feature type="domain" description="Glycosyltransferase subfamily 4-like N-terminal" evidence="2">
    <location>
        <begin position="28"/>
        <end position="211"/>
    </location>
</feature>
<dbReference type="SUPFAM" id="SSF53756">
    <property type="entry name" value="UDP-Glycosyltransferase/glycogen phosphorylase"/>
    <property type="match status" value="1"/>
</dbReference>
<reference evidence="3 4" key="1">
    <citation type="submission" date="2006-03" db="EMBL/GenBank/DDBJ databases">
        <title>Complete sequence of Rhodopseudomonas palustris BisB5.</title>
        <authorList>
            <consortium name="US DOE Joint Genome Institute"/>
            <person name="Copeland A."/>
            <person name="Lucas S."/>
            <person name="Lapidus A."/>
            <person name="Barry K."/>
            <person name="Detter J.C."/>
            <person name="Glavina del Rio T."/>
            <person name="Hammon N."/>
            <person name="Israni S."/>
            <person name="Dalin E."/>
            <person name="Tice H."/>
            <person name="Pitluck S."/>
            <person name="Chain P."/>
            <person name="Malfatti S."/>
            <person name="Shin M."/>
            <person name="Vergez L."/>
            <person name="Schmutz J."/>
            <person name="Larimer F."/>
            <person name="Land M."/>
            <person name="Hauser L."/>
            <person name="Pelletier D.A."/>
            <person name="Kyrpides N."/>
            <person name="Lykidis A."/>
            <person name="Oda Y."/>
            <person name="Harwood C.S."/>
            <person name="Richardson P."/>
        </authorList>
    </citation>
    <scope>NUCLEOTIDE SEQUENCE [LARGE SCALE GENOMIC DNA]</scope>
    <source>
        <strain evidence="3 4">BisB5</strain>
    </source>
</reference>
<keyword evidence="3" id="KW-0808">Transferase</keyword>
<keyword evidence="1" id="KW-0812">Transmembrane</keyword>
<sequence length="422" mass="46240">MSSVVQRSEAIILNILIVSQHFWPETFRINEVVTSLCRAGCHVTVLAGQPNYPEGRVFKGYRASAFGTEIHPEGYTIVRIPVVPRGNSSALGMIANYISFVVTATLIGPWLLRGRRFDAIFVYAVSPILQAIPAIAIKWLKRAPLTVWVQDLWPQSLEVTGFVKNKSILAAVGTLTRWIYRRSDLLLVQSQGFVPEVTAMAGEVPVRYHPNPGDLQDQRFWGGDRVYTLRPGFNVVFAGNVGTAQSPDTLLNVARELSNQPDIRIVVVGTGSRLDWLRQEAKEQRLDNLEFAGRFPASYMAGIFAQASALLVVLGKGTILTQTVPSKVSSYLAAGKPIIGSIDGEGAHVIREAGAGIAVPAEDVHALASAIVAMRDADDATRLRWGQSGKRYFDEHFDPDKLALRLRSLLQEAGDKRGDKGK</sequence>
<dbReference type="AlphaFoldDB" id="Q13D55"/>
<dbReference type="KEGG" id="rpd:RPD_0746"/>
<organism evidence="3 4">
    <name type="scientific">Rhodopseudomonas palustris (strain BisB5)</name>
    <dbReference type="NCBI Taxonomy" id="316057"/>
    <lineage>
        <taxon>Bacteria</taxon>
        <taxon>Pseudomonadati</taxon>
        <taxon>Pseudomonadota</taxon>
        <taxon>Alphaproteobacteria</taxon>
        <taxon>Hyphomicrobiales</taxon>
        <taxon>Nitrobacteraceae</taxon>
        <taxon>Rhodopseudomonas</taxon>
    </lineage>
</organism>
<dbReference type="InterPro" id="IPR028098">
    <property type="entry name" value="Glyco_trans_4-like_N"/>
</dbReference>
<dbReference type="Proteomes" id="UP000001818">
    <property type="component" value="Chromosome"/>
</dbReference>
<keyword evidence="1" id="KW-0472">Membrane</keyword>
<evidence type="ECO:0000256" key="1">
    <source>
        <dbReference type="SAM" id="Phobius"/>
    </source>
</evidence>
<dbReference type="Pfam" id="PF13579">
    <property type="entry name" value="Glyco_trans_4_4"/>
    <property type="match status" value="1"/>
</dbReference>
<dbReference type="Gene3D" id="3.40.50.2000">
    <property type="entry name" value="Glycogen Phosphorylase B"/>
    <property type="match status" value="2"/>
</dbReference>
<evidence type="ECO:0000313" key="4">
    <source>
        <dbReference type="Proteomes" id="UP000001818"/>
    </source>
</evidence>